<name>A0A7Z9CTN0_RAOTE</name>
<keyword evidence="3" id="KW-1185">Reference proteome</keyword>
<comment type="cofactor">
    <cofactor evidence="1">
        <name>Zn(2+)</name>
        <dbReference type="ChEBI" id="CHEBI:29105"/>
    </cofactor>
</comment>
<gene>
    <name evidence="2" type="primary">pepT_3</name>
    <name evidence="2" type="ORF">NCTC9997_03995</name>
</gene>
<dbReference type="Gene3D" id="3.40.630.10">
    <property type="entry name" value="Zn peptidases"/>
    <property type="match status" value="1"/>
</dbReference>
<dbReference type="EC" id="3.4.11.4" evidence="2"/>
<reference evidence="2 3" key="1">
    <citation type="submission" date="2018-12" db="EMBL/GenBank/DDBJ databases">
        <authorList>
            <consortium name="Pathogen Informatics"/>
        </authorList>
    </citation>
    <scope>NUCLEOTIDE SEQUENCE [LARGE SCALE GENOMIC DNA]</scope>
    <source>
        <strain evidence="2 3">NCTC9997</strain>
    </source>
</reference>
<accession>A0A7Z9CTN0</accession>
<dbReference type="GO" id="GO:0005829">
    <property type="term" value="C:cytosol"/>
    <property type="evidence" value="ECO:0007669"/>
    <property type="project" value="TreeGrafter"/>
</dbReference>
<dbReference type="PANTHER" id="PTHR42994:SF1">
    <property type="entry name" value="PEPTIDASE T"/>
    <property type="match status" value="1"/>
</dbReference>
<sequence length="114" mass="12204">MDKLLERFLQYVSLDTQSKAGVRQVPSTEGQWKLLRLLQAQLEEMGLVNVTLSEKGTVMGTLAANVAGIFRPLALSPTSIPRLTSAASTSARKLSKTTAAAISPSASATRCSRR</sequence>
<proteinExistence type="predicted"/>
<evidence type="ECO:0000313" key="3">
    <source>
        <dbReference type="Proteomes" id="UP000267630"/>
    </source>
</evidence>
<dbReference type="PANTHER" id="PTHR42994">
    <property type="entry name" value="PEPTIDASE T"/>
    <property type="match status" value="1"/>
</dbReference>
<keyword evidence="2" id="KW-0031">Aminopeptidase</keyword>
<keyword evidence="2" id="KW-0378">Hydrolase</keyword>
<organism evidence="2 3">
    <name type="scientific">Raoultella terrigena</name>
    <name type="common">Klebsiella terrigena</name>
    <dbReference type="NCBI Taxonomy" id="577"/>
    <lineage>
        <taxon>Bacteria</taxon>
        <taxon>Pseudomonadati</taxon>
        <taxon>Pseudomonadota</taxon>
        <taxon>Gammaproteobacteria</taxon>
        <taxon>Enterobacterales</taxon>
        <taxon>Enterobacteriaceae</taxon>
        <taxon>Klebsiella/Raoultella group</taxon>
        <taxon>Raoultella</taxon>
    </lineage>
</organism>
<keyword evidence="2" id="KW-0645">Protease</keyword>
<evidence type="ECO:0000256" key="1">
    <source>
        <dbReference type="ARBA" id="ARBA00001947"/>
    </source>
</evidence>
<dbReference type="GO" id="GO:0045148">
    <property type="term" value="F:tripeptide aminopeptidase activity"/>
    <property type="evidence" value="ECO:0007669"/>
    <property type="project" value="UniProtKB-EC"/>
</dbReference>
<dbReference type="SUPFAM" id="SSF53187">
    <property type="entry name" value="Zn-dependent exopeptidases"/>
    <property type="match status" value="1"/>
</dbReference>
<dbReference type="AlphaFoldDB" id="A0A7Z9CTN0"/>
<evidence type="ECO:0000313" key="2">
    <source>
        <dbReference type="EMBL" id="VED51855.1"/>
    </source>
</evidence>
<dbReference type="EMBL" id="LR134253">
    <property type="protein sequence ID" value="VED51855.1"/>
    <property type="molecule type" value="Genomic_DNA"/>
</dbReference>
<protein>
    <submittedName>
        <fullName evidence="2">Peptidase T</fullName>
        <ecNumber evidence="2">3.4.11.4</ecNumber>
    </submittedName>
</protein>
<dbReference type="Proteomes" id="UP000267630">
    <property type="component" value="Chromosome 3"/>
</dbReference>